<proteinExistence type="predicted"/>
<dbReference type="EMBL" id="SNYN01000006">
    <property type="protein sequence ID" value="TDQ52396.1"/>
    <property type="molecule type" value="Genomic_DNA"/>
</dbReference>
<gene>
    <name evidence="1" type="ORF">EV190_10633</name>
</gene>
<dbReference type="InterPro" id="IPR045592">
    <property type="entry name" value="DUF6461"/>
</dbReference>
<accession>A0A4R6V7T0</accession>
<dbReference type="Proteomes" id="UP000295281">
    <property type="component" value="Unassembled WGS sequence"/>
</dbReference>
<evidence type="ECO:0000313" key="2">
    <source>
        <dbReference type="Proteomes" id="UP000295281"/>
    </source>
</evidence>
<keyword evidence="2" id="KW-1185">Reference proteome</keyword>
<dbReference type="RefSeq" id="WP_133741311.1">
    <property type="nucleotide sequence ID" value="NZ_SNYN01000006.1"/>
</dbReference>
<name>A0A4R6V7T0_9ACTN</name>
<sequence length="205" mass="22508">MSAVYARDYAWLQESQPDLAEAYCLCYVRGLSRTEALHRLGVDERALRSLPIAEAVEAGLCAEEAPPLTAHALRLDGWTVVVEPTGCRSTRPSVYRRLSAGTELVCVRVVMEHRYEFRWVADGALRTFFDARSPDRRLGSHPDALAEDLRVLGLTGETDPEETDPSPALLALAERVTGVRVRPGDLTGPLLGAELDESLPLMAHS</sequence>
<evidence type="ECO:0000313" key="1">
    <source>
        <dbReference type="EMBL" id="TDQ52396.1"/>
    </source>
</evidence>
<protein>
    <submittedName>
        <fullName evidence="1">Uncharacterized protein</fullName>
    </submittedName>
</protein>
<reference evidence="1 2" key="1">
    <citation type="submission" date="2019-03" db="EMBL/GenBank/DDBJ databases">
        <title>Genomic Encyclopedia of Type Strains, Phase IV (KMG-IV): sequencing the most valuable type-strain genomes for metagenomic binning, comparative biology and taxonomic classification.</title>
        <authorList>
            <person name="Goeker M."/>
        </authorList>
    </citation>
    <scope>NUCLEOTIDE SEQUENCE [LARGE SCALE GENOMIC DNA]</scope>
    <source>
        <strain evidence="1 2">DSM 46770</strain>
    </source>
</reference>
<dbReference type="OrthoDB" id="4460129at2"/>
<dbReference type="AlphaFoldDB" id="A0A4R6V7T0"/>
<comment type="caution">
    <text evidence="1">The sequence shown here is derived from an EMBL/GenBank/DDBJ whole genome shotgun (WGS) entry which is preliminary data.</text>
</comment>
<dbReference type="Pfam" id="PF20062">
    <property type="entry name" value="DUF6461"/>
    <property type="match status" value="1"/>
</dbReference>
<organism evidence="1 2">
    <name type="scientific">Actinorugispora endophytica</name>
    <dbReference type="NCBI Taxonomy" id="1605990"/>
    <lineage>
        <taxon>Bacteria</taxon>
        <taxon>Bacillati</taxon>
        <taxon>Actinomycetota</taxon>
        <taxon>Actinomycetes</taxon>
        <taxon>Streptosporangiales</taxon>
        <taxon>Nocardiopsidaceae</taxon>
        <taxon>Actinorugispora</taxon>
    </lineage>
</organism>